<dbReference type="AlphaFoldDB" id="A0A9W5YCI4"/>
<dbReference type="InterPro" id="IPR059176">
    <property type="entry name" value="UDP-X_N"/>
</dbReference>
<dbReference type="Gene3D" id="3.90.79.10">
    <property type="entry name" value="Nucleoside Triphosphate Pyrophosphohydrolase"/>
    <property type="match status" value="1"/>
</dbReference>
<dbReference type="PANTHER" id="PTHR43046:SF16">
    <property type="entry name" value="ADP-RIBOSE PYROPHOSPHATASE YJHB-RELATED"/>
    <property type="match status" value="1"/>
</dbReference>
<organism evidence="4 5">
    <name type="scientific">Vallitalea longa</name>
    <dbReference type="NCBI Taxonomy" id="2936439"/>
    <lineage>
        <taxon>Bacteria</taxon>
        <taxon>Bacillati</taxon>
        <taxon>Bacillota</taxon>
        <taxon>Clostridia</taxon>
        <taxon>Lachnospirales</taxon>
        <taxon>Vallitaleaceae</taxon>
        <taxon>Vallitalea</taxon>
    </lineage>
</organism>
<comment type="cofactor">
    <cofactor evidence="1">
        <name>Mg(2+)</name>
        <dbReference type="ChEBI" id="CHEBI:18420"/>
    </cofactor>
</comment>
<dbReference type="PROSITE" id="PS51462">
    <property type="entry name" value="NUDIX"/>
    <property type="match status" value="1"/>
</dbReference>
<dbReference type="EMBL" id="BRLB01000007">
    <property type="protein sequence ID" value="GKX30056.1"/>
    <property type="molecule type" value="Genomic_DNA"/>
</dbReference>
<evidence type="ECO:0000313" key="4">
    <source>
        <dbReference type="EMBL" id="GKX30056.1"/>
    </source>
</evidence>
<dbReference type="PANTHER" id="PTHR43046">
    <property type="entry name" value="GDP-MANNOSE MANNOSYL HYDROLASE"/>
    <property type="match status" value="1"/>
</dbReference>
<keyword evidence="2" id="KW-0378">Hydrolase</keyword>
<evidence type="ECO:0000256" key="1">
    <source>
        <dbReference type="ARBA" id="ARBA00001946"/>
    </source>
</evidence>
<dbReference type="RefSeq" id="WP_281815925.1">
    <property type="nucleotide sequence ID" value="NZ_BRLB01000007.1"/>
</dbReference>
<evidence type="ECO:0000256" key="2">
    <source>
        <dbReference type="ARBA" id="ARBA00022801"/>
    </source>
</evidence>
<reference evidence="4" key="1">
    <citation type="submission" date="2022-06" db="EMBL/GenBank/DDBJ databases">
        <title>Vallitalea longa sp. nov., an anaerobic bacterium isolated from marine sediment.</title>
        <authorList>
            <person name="Hirano S."/>
            <person name="Terahara T."/>
            <person name="Mori K."/>
            <person name="Hamada M."/>
            <person name="Matsumoto R."/>
            <person name="Kobayashi T."/>
        </authorList>
    </citation>
    <scope>NUCLEOTIDE SEQUENCE</scope>
    <source>
        <strain evidence="4">SH18-1</strain>
    </source>
</reference>
<gene>
    <name evidence="4" type="ORF">SH1V18_25360</name>
</gene>
<dbReference type="InterPro" id="IPR000086">
    <property type="entry name" value="NUDIX_hydrolase_dom"/>
</dbReference>
<proteinExistence type="predicted"/>
<feature type="domain" description="Nudix hydrolase" evidence="3">
    <location>
        <begin position="66"/>
        <end position="192"/>
    </location>
</feature>
<name>A0A9W5YCI4_9FIRM</name>
<dbReference type="Pfam" id="PF12535">
    <property type="entry name" value="Nudix_N"/>
    <property type="match status" value="1"/>
</dbReference>
<protein>
    <submittedName>
        <fullName evidence="4">ADP-ribose pyrophosphatase</fullName>
    </submittedName>
</protein>
<dbReference type="Gene3D" id="6.10.250.1120">
    <property type="match status" value="1"/>
</dbReference>
<evidence type="ECO:0000259" key="3">
    <source>
        <dbReference type="PROSITE" id="PS51462"/>
    </source>
</evidence>
<dbReference type="SUPFAM" id="SSF55811">
    <property type="entry name" value="Nudix"/>
    <property type="match status" value="1"/>
</dbReference>
<dbReference type="InterPro" id="IPR015797">
    <property type="entry name" value="NUDIX_hydrolase-like_dom_sf"/>
</dbReference>
<evidence type="ECO:0000313" key="5">
    <source>
        <dbReference type="Proteomes" id="UP001144256"/>
    </source>
</evidence>
<keyword evidence="5" id="KW-1185">Reference proteome</keyword>
<dbReference type="Pfam" id="PF00293">
    <property type="entry name" value="NUDIX"/>
    <property type="match status" value="1"/>
</dbReference>
<sequence length="205" mass="23888">MNNKWLQWAKQLQSIAQSGLAFSKNEFDIERFEKIRNISIEIMSEYTELSNDKIRTLFANESGYQTPKIDVRAAIFKNGKILLVNEKKDKRWSMPGGYADIDLSISENAKKESMEEAGANVDPKRIIAVLDRNKYIKDDYPYAIYKIFVECDYIDGRYTDNLETSNAKFFEYENLPELSVGRNTKDQIKMCFEARETDILEPIFD</sequence>
<dbReference type="Proteomes" id="UP001144256">
    <property type="component" value="Unassembled WGS sequence"/>
</dbReference>
<accession>A0A9W5YCI4</accession>
<comment type="caution">
    <text evidence="4">The sequence shown here is derived from an EMBL/GenBank/DDBJ whole genome shotgun (WGS) entry which is preliminary data.</text>
</comment>
<dbReference type="GO" id="GO:0016787">
    <property type="term" value="F:hydrolase activity"/>
    <property type="evidence" value="ECO:0007669"/>
    <property type="project" value="UniProtKB-KW"/>
</dbReference>